<evidence type="ECO:0000313" key="8">
    <source>
        <dbReference type="Proteomes" id="UP000434925"/>
    </source>
</evidence>
<proteinExistence type="predicted"/>
<dbReference type="Pfam" id="PF00171">
    <property type="entry name" value="Aldedh"/>
    <property type="match status" value="1"/>
</dbReference>
<evidence type="ECO:0000256" key="3">
    <source>
        <dbReference type="ARBA" id="ARBA00023027"/>
    </source>
</evidence>
<dbReference type="InterPro" id="IPR010061">
    <property type="entry name" value="MeMal-semiAld_DH"/>
</dbReference>
<dbReference type="AlphaFoldDB" id="A0A0J6H6A6"/>
<dbReference type="GO" id="GO:0004491">
    <property type="term" value="F:methylmalonate-semialdehyde dehydrogenase (acylating, NAD) activity"/>
    <property type="evidence" value="ECO:0007669"/>
    <property type="project" value="UniProtKB-EC"/>
</dbReference>
<evidence type="ECO:0000259" key="4">
    <source>
        <dbReference type="Pfam" id="PF00171"/>
    </source>
</evidence>
<dbReference type="EMBL" id="VZPO01000011">
    <property type="protein sequence ID" value="KAB0500587.1"/>
    <property type="molecule type" value="Genomic_DNA"/>
</dbReference>
<dbReference type="Gene3D" id="3.40.605.10">
    <property type="entry name" value="Aldehyde Dehydrogenase, Chain A, domain 1"/>
    <property type="match status" value="1"/>
</dbReference>
<dbReference type="Gene3D" id="3.40.309.10">
    <property type="entry name" value="Aldehyde Dehydrogenase, Chain A, domain 2"/>
    <property type="match status" value="1"/>
</dbReference>
<keyword evidence="2" id="KW-0560">Oxidoreductase</keyword>
<protein>
    <recommendedName>
        <fullName evidence="1">methylmalonate-semialdehyde dehydrogenase (CoA acylating)</fullName>
        <ecNumber evidence="1">1.2.1.27</ecNumber>
    </recommendedName>
</protein>
<reference evidence="7" key="2">
    <citation type="submission" date="2016-10" db="EMBL/GenBank/DDBJ databases">
        <authorList>
            <person name="Varghese N."/>
            <person name="Submissions S."/>
        </authorList>
    </citation>
    <scope>NUCLEOTIDE SEQUENCE [LARGE SCALE GENOMIC DNA]</scope>
    <source>
        <strain evidence="7">BS3782</strain>
    </source>
</reference>
<dbReference type="InterPro" id="IPR016161">
    <property type="entry name" value="Ald_DH/histidinol_DH"/>
</dbReference>
<evidence type="ECO:0000313" key="6">
    <source>
        <dbReference type="EMBL" id="SDT15780.1"/>
    </source>
</evidence>
<dbReference type="FunFam" id="3.40.309.10:FF:000002">
    <property type="entry name" value="Methylmalonate-semialdehyde dehydrogenase (Acylating)"/>
    <property type="match status" value="1"/>
</dbReference>
<evidence type="ECO:0000313" key="5">
    <source>
        <dbReference type="EMBL" id="KAB0500587.1"/>
    </source>
</evidence>
<dbReference type="InterPro" id="IPR016163">
    <property type="entry name" value="Ald_DH_C"/>
</dbReference>
<dbReference type="InterPro" id="IPR016162">
    <property type="entry name" value="Ald_DH_N"/>
</dbReference>
<dbReference type="GO" id="GO:0006210">
    <property type="term" value="P:thymine catabolic process"/>
    <property type="evidence" value="ECO:0007669"/>
    <property type="project" value="TreeGrafter"/>
</dbReference>
<dbReference type="FunFam" id="3.40.605.10:FF:000003">
    <property type="entry name" value="Methylmalonate-semialdehyde dehydrogenase [acylating]"/>
    <property type="match status" value="1"/>
</dbReference>
<evidence type="ECO:0000256" key="1">
    <source>
        <dbReference type="ARBA" id="ARBA00013048"/>
    </source>
</evidence>
<dbReference type="PANTHER" id="PTHR43866">
    <property type="entry name" value="MALONATE-SEMIALDEHYDE DEHYDROGENASE"/>
    <property type="match status" value="1"/>
</dbReference>
<accession>A0A0J6H6A6</accession>
<dbReference type="NCBIfam" id="TIGR01722">
    <property type="entry name" value="MMSDH"/>
    <property type="match status" value="1"/>
</dbReference>
<dbReference type="Proteomes" id="UP000182814">
    <property type="component" value="Chromosome I"/>
</dbReference>
<evidence type="ECO:0000313" key="7">
    <source>
        <dbReference type="Proteomes" id="UP000182814"/>
    </source>
</evidence>
<organism evidence="6 7">
    <name type="scientific">Pseudomonas lini</name>
    <dbReference type="NCBI Taxonomy" id="163011"/>
    <lineage>
        <taxon>Bacteria</taxon>
        <taxon>Pseudomonadati</taxon>
        <taxon>Pseudomonadota</taxon>
        <taxon>Gammaproteobacteria</taxon>
        <taxon>Pseudomonadales</taxon>
        <taxon>Pseudomonadaceae</taxon>
        <taxon>Pseudomonas</taxon>
    </lineage>
</organism>
<dbReference type="GO" id="GO:0006574">
    <property type="term" value="P:L-valine catabolic process"/>
    <property type="evidence" value="ECO:0007669"/>
    <property type="project" value="TreeGrafter"/>
</dbReference>
<dbReference type="PROSITE" id="PS00070">
    <property type="entry name" value="ALDEHYDE_DEHYDR_CYS"/>
    <property type="match status" value="1"/>
</dbReference>
<dbReference type="Proteomes" id="UP000434925">
    <property type="component" value="Unassembled WGS sequence"/>
</dbReference>
<dbReference type="InterPro" id="IPR015590">
    <property type="entry name" value="Aldehyde_DH_dom"/>
</dbReference>
<dbReference type="RefSeq" id="WP_038982614.1">
    <property type="nucleotide sequence ID" value="NZ_JABTYG010000008.1"/>
</dbReference>
<dbReference type="InterPro" id="IPR016160">
    <property type="entry name" value="Ald_DH_CS_CYS"/>
</dbReference>
<keyword evidence="7" id="KW-1185">Reference proteome</keyword>
<name>A0A0J6H6A6_9PSED</name>
<sequence length="500" mass="53617">MSDAQVIGHYIDGQVQDSGSERFSNVFNPATGSVQARVGLAGQKTVDEAVASALKAFPAWSEQSSLRRSRVMFKFKELLDRHHNELAEIISREHGKVFSDAKGEVTRGIEIVEYACGAPNLLKTEFSDNIGGGIDNWNLRQPLGVCAGVTPFNFPVMVPLWMIPIALVTGNCFILKPSERDPSASLLMAKLLTEAGLPDGVFNVVQGDKTAVDALLQHPDIEAISFVGSTPIAEYIHQQATSRGKRVQALGGAKNHMIVMPDADLDQAADALIGAAYGSAGERCMAISIAVAVGDVGDQLIAKLLPRIDQLKVGNGMQGDSDMGPLVTAEHKAKVEGFIGEGVAQGAQLIVDGRNFKVPGAENGFFVGATLFDNVTTEMSIYQQEIFGPVLGIVRVPDFASAVALINAHEFGNGVSCFTSDGGIARSFARNIKVGMVGINVPIPVPMAWHSFGGWKRSLFGDHHAYGEEGIRFYSRYKSVMQRWPDSIAKGPEFSMPTAK</sequence>
<dbReference type="PANTHER" id="PTHR43866:SF4">
    <property type="entry name" value="MALONATE-SEMIALDEHYDE DEHYDROGENASE"/>
    <property type="match status" value="1"/>
</dbReference>
<keyword evidence="3" id="KW-0520">NAD</keyword>
<dbReference type="CDD" id="cd07085">
    <property type="entry name" value="ALDH_F6_MMSDH"/>
    <property type="match status" value="1"/>
</dbReference>
<dbReference type="EC" id="1.2.1.27" evidence="1"/>
<reference evidence="5 8" key="3">
    <citation type="submission" date="2019-09" db="EMBL/GenBank/DDBJ databases">
        <title>Draft genome sequences of 48 bacterial type strains from the CCUG.</title>
        <authorList>
            <person name="Tunovic T."/>
            <person name="Pineiro-Iglesias B."/>
            <person name="Unosson C."/>
            <person name="Inganas E."/>
            <person name="Ohlen M."/>
            <person name="Cardew S."/>
            <person name="Jensie-Markopoulos S."/>
            <person name="Salva-Serra F."/>
            <person name="Jaen-Luchoro D."/>
            <person name="Karlsson R."/>
            <person name="Svensson-Stadler L."/>
            <person name="Chun J."/>
            <person name="Moore E."/>
        </authorList>
    </citation>
    <scope>NUCLEOTIDE SEQUENCE [LARGE SCALE GENOMIC DNA]</scope>
    <source>
        <strain evidence="5 8">CCUG 51522</strain>
    </source>
</reference>
<reference evidence="6" key="1">
    <citation type="submission" date="2016-10" db="EMBL/GenBank/DDBJ databases">
        <authorList>
            <person name="de Groot N.N."/>
        </authorList>
    </citation>
    <scope>NUCLEOTIDE SEQUENCE [LARGE SCALE GENOMIC DNA]</scope>
    <source>
        <strain evidence="6">BS3782</strain>
    </source>
</reference>
<dbReference type="EMBL" id="LT629746">
    <property type="protein sequence ID" value="SDT15780.1"/>
    <property type="molecule type" value="Genomic_DNA"/>
</dbReference>
<evidence type="ECO:0000256" key="2">
    <source>
        <dbReference type="ARBA" id="ARBA00023002"/>
    </source>
</evidence>
<dbReference type="PATRIC" id="fig|163011.3.peg.82"/>
<feature type="domain" description="Aldehyde dehydrogenase" evidence="4">
    <location>
        <begin position="19"/>
        <end position="480"/>
    </location>
</feature>
<dbReference type="SUPFAM" id="SSF53720">
    <property type="entry name" value="ALDH-like"/>
    <property type="match status" value="1"/>
</dbReference>
<gene>
    <name evidence="5" type="ORF">F7R14_25055</name>
    <name evidence="6" type="ORF">SAMN04490191_3342</name>
</gene>